<comment type="similarity">
    <text evidence="6">Belongs to the B9D family.</text>
</comment>
<comment type="caution">
    <text evidence="8">The sequence shown here is derived from an EMBL/GenBank/DDBJ whole genome shotgun (WGS) entry which is preliminary data.</text>
</comment>
<gene>
    <name evidence="8" type="ORF">CcCBS67573_g02114</name>
</gene>
<dbReference type="PANTHER" id="PTHR12968">
    <property type="entry name" value="B9 DOMAIN-CONTAINING"/>
    <property type="match status" value="1"/>
</dbReference>
<dbReference type="GO" id="GO:0060271">
    <property type="term" value="P:cilium assembly"/>
    <property type="evidence" value="ECO:0007669"/>
    <property type="project" value="TreeGrafter"/>
</dbReference>
<evidence type="ECO:0000256" key="1">
    <source>
        <dbReference type="ARBA" id="ARBA00004120"/>
    </source>
</evidence>
<evidence type="ECO:0000256" key="7">
    <source>
        <dbReference type="ARBA" id="ARBA00039274"/>
    </source>
</evidence>
<keyword evidence="2" id="KW-0963">Cytoplasm</keyword>
<keyword evidence="4" id="KW-0206">Cytoskeleton</keyword>
<comment type="subcellular location">
    <subcellularLocation>
        <location evidence="1">Cytoplasm</location>
        <location evidence="1">Cytoskeleton</location>
        <location evidence="1">Cilium basal body</location>
    </subcellularLocation>
</comment>
<keyword evidence="5" id="KW-0966">Cell projection</keyword>
<protein>
    <recommendedName>
        <fullName evidence="7">B9 domain-containing protein 1</fullName>
    </recommendedName>
</protein>
<accession>A0A507FMW0</accession>
<evidence type="ECO:0000256" key="2">
    <source>
        <dbReference type="ARBA" id="ARBA00022490"/>
    </source>
</evidence>
<sequence length="219" mass="23969">MSFFSVTVTGQIDTRISTTSIANTTSNTGQIGYNSPSYYSVNLALALIHHANHRKVVVSGLEDGLTQMARASTSTTFSQAMYSSGAFSRTCVWNFPIDVCFKSTNPFGWPQLVVCVYGLDEFGRDVVRGYGAVRLPLTAGRHVLYIPTVVPRATTPFNAFLSWATGRVPEYLDPNFIAQSKGREVTRVKSQGALKIVIDIATKEIDKFGLQVSASSRRI</sequence>
<dbReference type="STRING" id="246404.A0A507FMW0"/>
<dbReference type="Proteomes" id="UP000320333">
    <property type="component" value="Unassembled WGS sequence"/>
</dbReference>
<reference evidence="8 9" key="1">
    <citation type="journal article" date="2019" name="Sci. Rep.">
        <title>Comparative genomics of chytrid fungi reveal insights into the obligate biotrophic and pathogenic lifestyle of Synchytrium endobioticum.</title>
        <authorList>
            <person name="van de Vossenberg B.T.L.H."/>
            <person name="Warris S."/>
            <person name="Nguyen H.D.T."/>
            <person name="van Gent-Pelzer M.P.E."/>
            <person name="Joly D.L."/>
            <person name="van de Geest H.C."/>
            <person name="Bonants P.J.M."/>
            <person name="Smith D.S."/>
            <person name="Levesque C.A."/>
            <person name="van der Lee T.A.J."/>
        </authorList>
    </citation>
    <scope>NUCLEOTIDE SEQUENCE [LARGE SCALE GENOMIC DNA]</scope>
    <source>
        <strain evidence="8 9">CBS 675.73</strain>
    </source>
</reference>
<keyword evidence="3" id="KW-0970">Cilium biogenesis/degradation</keyword>
<dbReference type="EMBL" id="QEAP01000041">
    <property type="protein sequence ID" value="TPX76646.1"/>
    <property type="molecule type" value="Genomic_DNA"/>
</dbReference>
<dbReference type="PANTHER" id="PTHR12968:SF1">
    <property type="entry name" value="B9 DOMAIN-CONTAINING PROTEIN 1"/>
    <property type="match status" value="1"/>
</dbReference>
<proteinExistence type="inferred from homology"/>
<dbReference type="InterPro" id="IPR010796">
    <property type="entry name" value="C2_B9-type_dom"/>
</dbReference>
<evidence type="ECO:0000256" key="6">
    <source>
        <dbReference type="ARBA" id="ARBA00038411"/>
    </source>
</evidence>
<dbReference type="PROSITE" id="PS51381">
    <property type="entry name" value="C2_B9"/>
    <property type="match status" value="1"/>
</dbReference>
<evidence type="ECO:0000313" key="9">
    <source>
        <dbReference type="Proteomes" id="UP000320333"/>
    </source>
</evidence>
<evidence type="ECO:0000256" key="3">
    <source>
        <dbReference type="ARBA" id="ARBA00022794"/>
    </source>
</evidence>
<dbReference type="GO" id="GO:0036038">
    <property type="term" value="C:MKS complex"/>
    <property type="evidence" value="ECO:0007669"/>
    <property type="project" value="TreeGrafter"/>
</dbReference>
<evidence type="ECO:0000256" key="4">
    <source>
        <dbReference type="ARBA" id="ARBA00023212"/>
    </source>
</evidence>
<dbReference type="Pfam" id="PF07162">
    <property type="entry name" value="B9-C2"/>
    <property type="match status" value="1"/>
</dbReference>
<evidence type="ECO:0000256" key="5">
    <source>
        <dbReference type="ARBA" id="ARBA00023273"/>
    </source>
</evidence>
<keyword evidence="9" id="KW-1185">Reference proteome</keyword>
<dbReference type="OrthoDB" id="431939at2759"/>
<organism evidence="8 9">
    <name type="scientific">Chytriomyces confervae</name>
    <dbReference type="NCBI Taxonomy" id="246404"/>
    <lineage>
        <taxon>Eukaryota</taxon>
        <taxon>Fungi</taxon>
        <taxon>Fungi incertae sedis</taxon>
        <taxon>Chytridiomycota</taxon>
        <taxon>Chytridiomycota incertae sedis</taxon>
        <taxon>Chytridiomycetes</taxon>
        <taxon>Chytridiales</taxon>
        <taxon>Chytriomycetaceae</taxon>
        <taxon>Chytriomyces</taxon>
    </lineage>
</organism>
<dbReference type="AlphaFoldDB" id="A0A507FMW0"/>
<evidence type="ECO:0000313" key="8">
    <source>
        <dbReference type="EMBL" id="TPX76646.1"/>
    </source>
</evidence>
<name>A0A507FMW0_9FUNG</name>